<dbReference type="Pfam" id="PF01797">
    <property type="entry name" value="Y1_Tnp"/>
    <property type="match status" value="1"/>
</dbReference>
<dbReference type="PANTHER" id="PTHR34322">
    <property type="entry name" value="TRANSPOSASE, Y1_TNP DOMAIN-CONTAINING"/>
    <property type="match status" value="1"/>
</dbReference>
<evidence type="ECO:0000313" key="2">
    <source>
        <dbReference type="EMBL" id="AAZ97919.1"/>
    </source>
</evidence>
<keyword evidence="3" id="KW-1185">Reference proteome</keyword>
<evidence type="ECO:0000313" key="3">
    <source>
        <dbReference type="Proteomes" id="UP000008291"/>
    </source>
</evidence>
<evidence type="ECO:0000259" key="1">
    <source>
        <dbReference type="SMART" id="SM01321"/>
    </source>
</evidence>
<protein>
    <recommendedName>
        <fullName evidence="1">Transposase IS200-like domain-containing protein</fullName>
    </recommendedName>
</protein>
<proteinExistence type="predicted"/>
<gene>
    <name evidence="2" type="ordered locus">Tbd_1966</name>
</gene>
<dbReference type="InterPro" id="IPR002686">
    <property type="entry name" value="Transposase_17"/>
</dbReference>
<dbReference type="SMART" id="SM01321">
    <property type="entry name" value="Y1_Tnp"/>
    <property type="match status" value="1"/>
</dbReference>
<dbReference type="PANTHER" id="PTHR34322:SF2">
    <property type="entry name" value="TRANSPOSASE IS200-LIKE DOMAIN-CONTAINING PROTEIN"/>
    <property type="match status" value="1"/>
</dbReference>
<dbReference type="SUPFAM" id="SSF48295">
    <property type="entry name" value="TrpR-like"/>
    <property type="match status" value="1"/>
</dbReference>
<dbReference type="GO" id="GO:0006313">
    <property type="term" value="P:DNA transposition"/>
    <property type="evidence" value="ECO:0007669"/>
    <property type="project" value="InterPro"/>
</dbReference>
<dbReference type="eggNOG" id="COG1943">
    <property type="taxonomic scope" value="Bacteria"/>
</dbReference>
<dbReference type="InterPro" id="IPR010921">
    <property type="entry name" value="Trp_repressor/repl_initiator"/>
</dbReference>
<dbReference type="AlphaFoldDB" id="Q3SHG7"/>
<organism evidence="2 3">
    <name type="scientific">Thiobacillus denitrificans (strain ATCC 25259 / T1)</name>
    <dbReference type="NCBI Taxonomy" id="292415"/>
    <lineage>
        <taxon>Bacteria</taxon>
        <taxon>Pseudomonadati</taxon>
        <taxon>Pseudomonadota</taxon>
        <taxon>Betaproteobacteria</taxon>
        <taxon>Nitrosomonadales</taxon>
        <taxon>Thiobacillaceae</taxon>
        <taxon>Thiobacillus</taxon>
    </lineage>
</organism>
<dbReference type="InterPro" id="IPR055247">
    <property type="entry name" value="InsJ-like_HTH"/>
</dbReference>
<dbReference type="Proteomes" id="UP000008291">
    <property type="component" value="Chromosome"/>
</dbReference>
<dbReference type="KEGG" id="tbd:Tbd_1966"/>
<dbReference type="SUPFAM" id="SSF143422">
    <property type="entry name" value="Transposase IS200-like"/>
    <property type="match status" value="1"/>
</dbReference>
<name>Q3SHG7_THIDA</name>
<sequence length="305" mass="35020">MSGASHTRGQVFHYHTPNAILRPMARPLRLELAGGLYHITSRGDGREDIYRTDTDRTTWLMVVGQVCQRFNWVCHAWCQMDNHYHLLIETPEANLSKGMRQLNGVYTQSFNRAHGRVGHVFQGRYKAILVERDSYLLELARYIVLNPLRAAMVKRLEAWPWSSYFATCGQTDAPDWLHTEWILAQFGRQRSGAIRKYVEFVHQGARLPSVWTQLQGQIYLGSESFVRNMQALIEKKPALDEIPRAQRRALTQPLADFERRHDRNEAIARAYLSGQHTMAAIAAHFGVHYTTVSRLVKAYEKTAGG</sequence>
<dbReference type="Pfam" id="PF13518">
    <property type="entry name" value="HTH_28"/>
    <property type="match status" value="1"/>
</dbReference>
<dbReference type="EMBL" id="CP000116">
    <property type="protein sequence ID" value="AAZ97919.1"/>
    <property type="molecule type" value="Genomic_DNA"/>
</dbReference>
<accession>Q3SHG7</accession>
<dbReference type="HOGENOM" id="CLU_068226_0_1_4"/>
<dbReference type="GO" id="GO:0004803">
    <property type="term" value="F:transposase activity"/>
    <property type="evidence" value="ECO:0007669"/>
    <property type="project" value="InterPro"/>
</dbReference>
<dbReference type="Gene3D" id="3.30.70.1290">
    <property type="entry name" value="Transposase IS200-like"/>
    <property type="match status" value="1"/>
</dbReference>
<dbReference type="InterPro" id="IPR036515">
    <property type="entry name" value="Transposase_17_sf"/>
</dbReference>
<reference evidence="2 3" key="1">
    <citation type="journal article" date="2006" name="J. Bacteriol.">
        <title>The genome sequence of the obligately chemolithoautotrophic, facultatively anaerobic bacterium Thiobacillus denitrificans.</title>
        <authorList>
            <person name="Beller H.R."/>
            <person name="Chain P.S."/>
            <person name="Letain T.E."/>
            <person name="Chakicherla A."/>
            <person name="Larimer F.W."/>
            <person name="Richardson P.M."/>
            <person name="Coleman M.A."/>
            <person name="Wood A.P."/>
            <person name="Kelly D.P."/>
        </authorList>
    </citation>
    <scope>NUCLEOTIDE SEQUENCE [LARGE SCALE GENOMIC DNA]</scope>
    <source>
        <strain evidence="2 3">ATCC 25259</strain>
    </source>
</reference>
<dbReference type="STRING" id="292415.Tbd_1966"/>
<dbReference type="GO" id="GO:0043565">
    <property type="term" value="F:sequence-specific DNA binding"/>
    <property type="evidence" value="ECO:0007669"/>
    <property type="project" value="InterPro"/>
</dbReference>
<feature type="domain" description="Transposase IS200-like" evidence="1">
    <location>
        <begin position="32"/>
        <end position="146"/>
    </location>
</feature>